<dbReference type="SUPFAM" id="SSF46785">
    <property type="entry name" value="Winged helix' DNA-binding domain"/>
    <property type="match status" value="1"/>
</dbReference>
<dbReference type="PROSITE" id="PS50995">
    <property type="entry name" value="HTH_MARR_2"/>
    <property type="match status" value="1"/>
</dbReference>
<dbReference type="InterPro" id="IPR000835">
    <property type="entry name" value="HTH_MarR-typ"/>
</dbReference>
<keyword evidence="2" id="KW-0238">DNA-binding</keyword>
<organism evidence="5 6">
    <name type="scientific">Streptomyces ficellus</name>
    <dbReference type="NCBI Taxonomy" id="1977088"/>
    <lineage>
        <taxon>Bacteria</taxon>
        <taxon>Bacillati</taxon>
        <taxon>Actinomycetota</taxon>
        <taxon>Actinomycetes</taxon>
        <taxon>Kitasatosporales</taxon>
        <taxon>Streptomycetaceae</taxon>
        <taxon>Streptomyces</taxon>
    </lineage>
</organism>
<dbReference type="GO" id="GO:0006950">
    <property type="term" value="P:response to stress"/>
    <property type="evidence" value="ECO:0007669"/>
    <property type="project" value="TreeGrafter"/>
</dbReference>
<dbReference type="KEGG" id="sfic:EIZ62_11820"/>
<dbReference type="PRINTS" id="PR00598">
    <property type="entry name" value="HTHMARR"/>
</dbReference>
<name>A0A6I6FMM2_9ACTN</name>
<evidence type="ECO:0000256" key="2">
    <source>
        <dbReference type="ARBA" id="ARBA00023125"/>
    </source>
</evidence>
<evidence type="ECO:0000256" key="3">
    <source>
        <dbReference type="ARBA" id="ARBA00023163"/>
    </source>
</evidence>
<dbReference type="InterPro" id="IPR011991">
    <property type="entry name" value="ArsR-like_HTH"/>
</dbReference>
<dbReference type="PANTHER" id="PTHR33164:SF57">
    <property type="entry name" value="MARR-FAMILY TRANSCRIPTIONAL REGULATOR"/>
    <property type="match status" value="1"/>
</dbReference>
<gene>
    <name evidence="5" type="ORF">EIZ62_11820</name>
</gene>
<dbReference type="OrthoDB" id="5148120at2"/>
<evidence type="ECO:0000256" key="1">
    <source>
        <dbReference type="ARBA" id="ARBA00023015"/>
    </source>
</evidence>
<dbReference type="InterPro" id="IPR036390">
    <property type="entry name" value="WH_DNA-bd_sf"/>
</dbReference>
<feature type="domain" description="HTH marR-type" evidence="4">
    <location>
        <begin position="18"/>
        <end position="156"/>
    </location>
</feature>
<proteinExistence type="predicted"/>
<dbReference type="Pfam" id="PF01047">
    <property type="entry name" value="MarR"/>
    <property type="match status" value="1"/>
</dbReference>
<dbReference type="SMART" id="SM00347">
    <property type="entry name" value="HTH_MARR"/>
    <property type="match status" value="1"/>
</dbReference>
<dbReference type="InterPro" id="IPR039422">
    <property type="entry name" value="MarR/SlyA-like"/>
</dbReference>
<dbReference type="InterPro" id="IPR036388">
    <property type="entry name" value="WH-like_DNA-bd_sf"/>
</dbReference>
<evidence type="ECO:0000313" key="5">
    <source>
        <dbReference type="EMBL" id="QGV78858.1"/>
    </source>
</evidence>
<protein>
    <submittedName>
        <fullName evidence="5">MarR family transcriptional regulator</fullName>
    </submittedName>
</protein>
<dbReference type="PANTHER" id="PTHR33164">
    <property type="entry name" value="TRANSCRIPTIONAL REGULATOR, MARR FAMILY"/>
    <property type="match status" value="1"/>
</dbReference>
<dbReference type="InterPro" id="IPR023187">
    <property type="entry name" value="Tscrpt_reg_MarR-type_CS"/>
</dbReference>
<evidence type="ECO:0000259" key="4">
    <source>
        <dbReference type="PROSITE" id="PS50995"/>
    </source>
</evidence>
<dbReference type="PROSITE" id="PS01117">
    <property type="entry name" value="HTH_MARR_1"/>
    <property type="match status" value="1"/>
</dbReference>
<keyword evidence="1" id="KW-0805">Transcription regulation</keyword>
<dbReference type="AlphaFoldDB" id="A0A6I6FMM2"/>
<accession>A0A6I6FMM2</accession>
<dbReference type="Gene3D" id="1.10.10.10">
    <property type="entry name" value="Winged helix-like DNA-binding domain superfamily/Winged helix DNA-binding domain"/>
    <property type="match status" value="1"/>
</dbReference>
<reference evidence="5 6" key="1">
    <citation type="submission" date="2018-12" db="EMBL/GenBank/DDBJ databases">
        <title>Complete genome sequence of Streptomyces ficellus NRRL8067, the producer of ficellomycin, feldamycin and nojirimycin.</title>
        <authorList>
            <person name="Zhang H."/>
            <person name="Yue R."/>
            <person name="Liu Y."/>
            <person name="Li M."/>
            <person name="Mu H."/>
            <person name="Zhang J."/>
        </authorList>
    </citation>
    <scope>NUCLEOTIDE SEQUENCE [LARGE SCALE GENOMIC DNA]</scope>
    <source>
        <strain evidence="5 6">NRRL 8067</strain>
    </source>
</reference>
<evidence type="ECO:0000313" key="6">
    <source>
        <dbReference type="Proteomes" id="UP000422572"/>
    </source>
</evidence>
<dbReference type="EMBL" id="CP034279">
    <property type="protein sequence ID" value="QGV78858.1"/>
    <property type="molecule type" value="Genomic_DNA"/>
</dbReference>
<keyword evidence="3" id="KW-0804">Transcription</keyword>
<dbReference type="CDD" id="cd00090">
    <property type="entry name" value="HTH_ARSR"/>
    <property type="match status" value="1"/>
</dbReference>
<keyword evidence="6" id="KW-1185">Reference proteome</keyword>
<dbReference type="GO" id="GO:0003700">
    <property type="term" value="F:DNA-binding transcription factor activity"/>
    <property type="evidence" value="ECO:0007669"/>
    <property type="project" value="InterPro"/>
</dbReference>
<dbReference type="GO" id="GO:0003677">
    <property type="term" value="F:DNA binding"/>
    <property type="evidence" value="ECO:0007669"/>
    <property type="project" value="UniProtKB-KW"/>
</dbReference>
<dbReference type="Proteomes" id="UP000422572">
    <property type="component" value="Chromosome"/>
</dbReference>
<sequence length="178" mass="19049">MTTPAPVSPGTAPEPPGDHGLLDALQHQVAVFARRAEQTRLGGTGQLRNSMDRAAYLLLNRLDQEGPMGVKALAAGMGIDSSTVTRQVAPLVDTGLVKRTSHPEDGRAVVLQLSPRGQARLEEVRSSRRDLMAQVTEGWTEAERESFCTLLTRFNSALSARQAGLPPAERETEAAPAS</sequence>